<organism evidence="6 7">
    <name type="scientific">Alkalicoccobacillus murimartini</name>
    <dbReference type="NCBI Taxonomy" id="171685"/>
    <lineage>
        <taxon>Bacteria</taxon>
        <taxon>Bacillati</taxon>
        <taxon>Bacillota</taxon>
        <taxon>Bacilli</taxon>
        <taxon>Bacillales</taxon>
        <taxon>Bacillaceae</taxon>
        <taxon>Alkalicoccobacillus</taxon>
    </lineage>
</organism>
<evidence type="ECO:0000256" key="2">
    <source>
        <dbReference type="ARBA" id="ARBA00022448"/>
    </source>
</evidence>
<reference evidence="6 7" key="1">
    <citation type="submission" date="2023-07" db="EMBL/GenBank/DDBJ databases">
        <title>Genomic Encyclopedia of Type Strains, Phase IV (KMG-IV): sequencing the most valuable type-strain genomes for metagenomic binning, comparative biology and taxonomic classification.</title>
        <authorList>
            <person name="Goeker M."/>
        </authorList>
    </citation>
    <scope>NUCLEOTIDE SEQUENCE [LARGE SCALE GENOMIC DNA]</scope>
    <source>
        <strain evidence="6 7">DSM 19154</strain>
    </source>
</reference>
<accession>A0ABT9YKJ3</accession>
<dbReference type="Proteomes" id="UP001225034">
    <property type="component" value="Unassembled WGS sequence"/>
</dbReference>
<sequence length="295" mass="34006">MTILSIKNLSKSYKNKHVLDNISLTIDSPGIWALVGPSGVGKTTFLNVLTNMVRADLGDIELVGKSNRDQSVFREVAYLQDPSILFDYLSGYDHLNYLRGVYNLRKTRVKEVAQYVGMEKYLKKPIKTYSFGMKQRLLLAMALIHKPKLLFLDEPFHDLHSADTIHIRTILLELKELGTTVFMTSHALSDVDQLTQNILFLHLGKLTEVSIRDHEAVYYRFLLSDPKKAKELLDQEDYYVEETESGLFVQLQFRPLQKVIQLLLSHDIRIIEMHKEISGAQRLYDEYFEVKGPVT</sequence>
<dbReference type="SUPFAM" id="SSF52540">
    <property type="entry name" value="P-loop containing nucleoside triphosphate hydrolases"/>
    <property type="match status" value="1"/>
</dbReference>
<dbReference type="CDD" id="cd03230">
    <property type="entry name" value="ABC_DR_subfamily_A"/>
    <property type="match status" value="1"/>
</dbReference>
<dbReference type="PROSITE" id="PS50893">
    <property type="entry name" value="ABC_TRANSPORTER_2"/>
    <property type="match status" value="1"/>
</dbReference>
<dbReference type="SMART" id="SM00382">
    <property type="entry name" value="AAA"/>
    <property type="match status" value="1"/>
</dbReference>
<dbReference type="InterPro" id="IPR027417">
    <property type="entry name" value="P-loop_NTPase"/>
</dbReference>
<dbReference type="PROSITE" id="PS00211">
    <property type="entry name" value="ABC_TRANSPORTER_1"/>
    <property type="match status" value="1"/>
</dbReference>
<keyword evidence="3" id="KW-0547">Nucleotide-binding</keyword>
<comment type="caution">
    <text evidence="6">The sequence shown here is derived from an EMBL/GenBank/DDBJ whole genome shotgun (WGS) entry which is preliminary data.</text>
</comment>
<dbReference type="PANTHER" id="PTHR43335:SF4">
    <property type="entry name" value="ABC TRANSPORTER, ATP-BINDING PROTEIN"/>
    <property type="match status" value="1"/>
</dbReference>
<name>A0ABT9YKJ3_9BACI</name>
<dbReference type="Pfam" id="PF00005">
    <property type="entry name" value="ABC_tran"/>
    <property type="match status" value="1"/>
</dbReference>
<keyword evidence="4 6" id="KW-0067">ATP-binding</keyword>
<dbReference type="PANTHER" id="PTHR43335">
    <property type="entry name" value="ABC TRANSPORTER, ATP-BINDING PROTEIN"/>
    <property type="match status" value="1"/>
</dbReference>
<comment type="similarity">
    <text evidence="1">Belongs to the ABC transporter superfamily.</text>
</comment>
<evidence type="ECO:0000313" key="7">
    <source>
        <dbReference type="Proteomes" id="UP001225034"/>
    </source>
</evidence>
<dbReference type="RefSeq" id="WP_306984417.1">
    <property type="nucleotide sequence ID" value="NZ_JAUSUA010000005.1"/>
</dbReference>
<evidence type="ECO:0000259" key="5">
    <source>
        <dbReference type="PROSITE" id="PS50893"/>
    </source>
</evidence>
<dbReference type="GO" id="GO:0005524">
    <property type="term" value="F:ATP binding"/>
    <property type="evidence" value="ECO:0007669"/>
    <property type="project" value="UniProtKB-KW"/>
</dbReference>
<dbReference type="EMBL" id="JAUSUA010000005">
    <property type="protein sequence ID" value="MDQ0208390.1"/>
    <property type="molecule type" value="Genomic_DNA"/>
</dbReference>
<dbReference type="InterPro" id="IPR003593">
    <property type="entry name" value="AAA+_ATPase"/>
</dbReference>
<dbReference type="InterPro" id="IPR017871">
    <property type="entry name" value="ABC_transporter-like_CS"/>
</dbReference>
<protein>
    <submittedName>
        <fullName evidence="6">ABC-2 type transport system ATP-binding protein</fullName>
    </submittedName>
</protein>
<proteinExistence type="inferred from homology"/>
<evidence type="ECO:0000256" key="3">
    <source>
        <dbReference type="ARBA" id="ARBA00022741"/>
    </source>
</evidence>
<evidence type="ECO:0000256" key="1">
    <source>
        <dbReference type="ARBA" id="ARBA00005417"/>
    </source>
</evidence>
<evidence type="ECO:0000256" key="4">
    <source>
        <dbReference type="ARBA" id="ARBA00022840"/>
    </source>
</evidence>
<feature type="domain" description="ABC transporter" evidence="5">
    <location>
        <begin position="4"/>
        <end position="228"/>
    </location>
</feature>
<dbReference type="Gene3D" id="3.40.50.300">
    <property type="entry name" value="P-loop containing nucleotide triphosphate hydrolases"/>
    <property type="match status" value="1"/>
</dbReference>
<keyword evidence="2" id="KW-0813">Transport</keyword>
<gene>
    <name evidence="6" type="ORF">J2S05_003201</name>
</gene>
<evidence type="ECO:0000313" key="6">
    <source>
        <dbReference type="EMBL" id="MDQ0208390.1"/>
    </source>
</evidence>
<keyword evidence="7" id="KW-1185">Reference proteome</keyword>
<dbReference type="InterPro" id="IPR003439">
    <property type="entry name" value="ABC_transporter-like_ATP-bd"/>
</dbReference>